<dbReference type="Gramene" id="AUR62034671-RA">
    <property type="protein sequence ID" value="AUR62034671-RA:cds"/>
    <property type="gene ID" value="AUR62034671"/>
</dbReference>
<name>A0A803MSX0_CHEQI</name>
<evidence type="ECO:0000313" key="3">
    <source>
        <dbReference type="Proteomes" id="UP000596660"/>
    </source>
</evidence>
<protein>
    <submittedName>
        <fullName evidence="2">Uncharacterized protein</fullName>
    </submittedName>
</protein>
<feature type="region of interest" description="Disordered" evidence="1">
    <location>
        <begin position="37"/>
        <end position="76"/>
    </location>
</feature>
<keyword evidence="3" id="KW-1185">Reference proteome</keyword>
<accession>A0A803MSX0</accession>
<proteinExistence type="predicted"/>
<evidence type="ECO:0000256" key="1">
    <source>
        <dbReference type="SAM" id="MobiDB-lite"/>
    </source>
</evidence>
<feature type="compositionally biased region" description="Polar residues" evidence="1">
    <location>
        <begin position="57"/>
        <end position="71"/>
    </location>
</feature>
<sequence>MDINFEQVVEYANTSLPSSGVDLSQATISVEVDIGKRAHNRQDSQEAAGKGVEIPNGNPSLQHARIDSTSSESDHGGLDSELFYECMRALKAFASFHYKETIARKVGLGSYAASGVKVYGEECPGRNFESLRPSFPAAATSI</sequence>
<dbReference type="Proteomes" id="UP000596660">
    <property type="component" value="Unplaced"/>
</dbReference>
<dbReference type="AlphaFoldDB" id="A0A803MSX0"/>
<dbReference type="EnsemblPlants" id="AUR62034671-RA">
    <property type="protein sequence ID" value="AUR62034671-RA:cds"/>
    <property type="gene ID" value="AUR62034671"/>
</dbReference>
<evidence type="ECO:0000313" key="2">
    <source>
        <dbReference type="EnsemblPlants" id="AUR62034671-RA:cds"/>
    </source>
</evidence>
<organism evidence="2 3">
    <name type="scientific">Chenopodium quinoa</name>
    <name type="common">Quinoa</name>
    <dbReference type="NCBI Taxonomy" id="63459"/>
    <lineage>
        <taxon>Eukaryota</taxon>
        <taxon>Viridiplantae</taxon>
        <taxon>Streptophyta</taxon>
        <taxon>Embryophyta</taxon>
        <taxon>Tracheophyta</taxon>
        <taxon>Spermatophyta</taxon>
        <taxon>Magnoliopsida</taxon>
        <taxon>eudicotyledons</taxon>
        <taxon>Gunneridae</taxon>
        <taxon>Pentapetalae</taxon>
        <taxon>Caryophyllales</taxon>
        <taxon>Chenopodiaceae</taxon>
        <taxon>Chenopodioideae</taxon>
        <taxon>Atripliceae</taxon>
        <taxon>Chenopodium</taxon>
    </lineage>
</organism>
<reference evidence="2" key="2">
    <citation type="submission" date="2021-03" db="UniProtKB">
        <authorList>
            <consortium name="EnsemblPlants"/>
        </authorList>
    </citation>
    <scope>IDENTIFICATION</scope>
</reference>
<reference evidence="2" key="1">
    <citation type="journal article" date="2017" name="Nature">
        <title>The genome of Chenopodium quinoa.</title>
        <authorList>
            <person name="Jarvis D.E."/>
            <person name="Ho Y.S."/>
            <person name="Lightfoot D.J."/>
            <person name="Schmoeckel S.M."/>
            <person name="Li B."/>
            <person name="Borm T.J.A."/>
            <person name="Ohyanagi H."/>
            <person name="Mineta K."/>
            <person name="Michell C.T."/>
            <person name="Saber N."/>
            <person name="Kharbatia N.M."/>
            <person name="Rupper R.R."/>
            <person name="Sharp A.R."/>
            <person name="Dally N."/>
            <person name="Boughton B.A."/>
            <person name="Woo Y.H."/>
            <person name="Gao G."/>
            <person name="Schijlen E.G.W.M."/>
            <person name="Guo X."/>
            <person name="Momin A.A."/>
            <person name="Negrao S."/>
            <person name="Al-Babili S."/>
            <person name="Gehring C."/>
            <person name="Roessner U."/>
            <person name="Jung C."/>
            <person name="Murphy K."/>
            <person name="Arold S.T."/>
            <person name="Gojobori T."/>
            <person name="van der Linden C.G."/>
            <person name="van Loo E.N."/>
            <person name="Jellen E.N."/>
            <person name="Maughan P.J."/>
            <person name="Tester M."/>
        </authorList>
    </citation>
    <scope>NUCLEOTIDE SEQUENCE [LARGE SCALE GENOMIC DNA]</scope>
    <source>
        <strain evidence="2">cv. PI 614886</strain>
    </source>
</reference>